<feature type="region of interest" description="Disordered" evidence="1">
    <location>
        <begin position="1"/>
        <end position="52"/>
    </location>
</feature>
<evidence type="ECO:0000313" key="2">
    <source>
        <dbReference type="EMBL" id="CCQ43644.1"/>
    </source>
</evidence>
<organism evidence="2">
    <name type="scientific">Homo sapiens</name>
    <name type="common">Human</name>
    <dbReference type="NCBI Taxonomy" id="9606"/>
    <lineage>
        <taxon>Eukaryota</taxon>
        <taxon>Metazoa</taxon>
        <taxon>Chordata</taxon>
        <taxon>Craniata</taxon>
        <taxon>Vertebrata</taxon>
        <taxon>Euteleostomi</taxon>
        <taxon>Mammalia</taxon>
        <taxon>Eutheria</taxon>
        <taxon>Euarchontoglires</taxon>
        <taxon>Primates</taxon>
        <taxon>Haplorrhini</taxon>
        <taxon>Catarrhini</taxon>
        <taxon>Hominidae</taxon>
        <taxon>Homo</taxon>
    </lineage>
</organism>
<sequence>MNENIAMHSNMDKFHRHEVKQKRSESSSSRENSLYDSLPTKSTEISKTDPWC</sequence>
<gene>
    <name evidence="2" type="primary">MAVS</name>
</gene>
<proteinExistence type="predicted"/>
<name>L8E900_HUMAN</name>
<reference evidence="2" key="1">
    <citation type="journal article" date="2013" name="PLoS ONE">
        <title>Direct detection of alternative open reading frames translation products in human significantly expands the proteome.</title>
        <authorList>
            <person name="Vanderperre B."/>
            <person name="Lucier J.-F."/>
            <person name="Motard J."/>
            <person name="Tremblay G."/>
            <person name="Vanderperre S."/>
            <person name="Wisztorski M."/>
            <person name="Salzet M."/>
            <person name="Boisvert F.-M."/>
            <person name="Roucou X."/>
        </authorList>
    </citation>
    <scope>NUCLEOTIDE SEQUENCE</scope>
</reference>
<dbReference type="ChiTaRS" id="MAVS">
    <property type="organism name" value="human"/>
</dbReference>
<dbReference type="AlphaFoldDB" id="L8E900"/>
<dbReference type="OrthoDB" id="9909785at2759"/>
<evidence type="ECO:0000256" key="1">
    <source>
        <dbReference type="SAM" id="MobiDB-lite"/>
    </source>
</evidence>
<accession>L8E900</accession>
<dbReference type="EMBL" id="HF584147">
    <property type="protein sequence ID" value="CCQ43644.1"/>
    <property type="molecule type" value="Genomic_DNA"/>
</dbReference>
<feature type="compositionally biased region" description="Basic and acidic residues" evidence="1">
    <location>
        <begin position="10"/>
        <end position="25"/>
    </location>
</feature>
<protein>
    <submittedName>
        <fullName evidence="2">Alternative protein MAVS</fullName>
    </submittedName>
</protein>